<proteinExistence type="inferred from homology"/>
<gene>
    <name evidence="6" type="ORF">FVE85_0092</name>
</gene>
<comment type="cofactor">
    <cofactor evidence="1">
        <name>pyridoxal 5'-phosphate</name>
        <dbReference type="ChEBI" id="CHEBI:597326"/>
    </cofactor>
</comment>
<evidence type="ECO:0000256" key="1">
    <source>
        <dbReference type="ARBA" id="ARBA00001933"/>
    </source>
</evidence>
<dbReference type="InterPro" id="IPR036052">
    <property type="entry name" value="TrpB-like_PALP_sf"/>
</dbReference>
<dbReference type="InterPro" id="IPR027278">
    <property type="entry name" value="ACCD_DCysDesulf"/>
</dbReference>
<evidence type="ECO:0000256" key="5">
    <source>
        <dbReference type="PIRSR" id="PIRSR006278-2"/>
    </source>
</evidence>
<dbReference type="OrthoDB" id="65643at2759"/>
<dbReference type="OMA" id="NKARKFM"/>
<sequence>MRLVRVRSVDVLVKCDHERQLRCGVSGNKVRKFAGLQRKLAEQEHGVKSLVSFGGVQSNAMLALASIAADANVAFEYYTRTLYDEPAGNLALALEHGMKLYELGKEAYADTFNSASAVATFCNSLERSDLFIFQGGACKLAEPGCLELAQEIHADVLAAQLDPANVDVAVCSGTGTLAFFLAQGLAAIGSAIRVLVIPVVGDESTTRAQWQELCTRESISPRDMNVHILVDRKRPFAKPRRALYGIWLELREHWGLPVDLVYGARAFEILFNVDGRFQQMPASTSDAPRQLVYYHCGGMEGDVTQLERYKSMGLDQ</sequence>
<dbReference type="EMBL" id="VRMN01000002">
    <property type="protein sequence ID" value="KAA8496363.1"/>
    <property type="molecule type" value="Genomic_DNA"/>
</dbReference>
<evidence type="ECO:0000256" key="2">
    <source>
        <dbReference type="ARBA" id="ARBA00008639"/>
    </source>
</evidence>
<comment type="caution">
    <text evidence="6">The sequence shown here is derived from an EMBL/GenBank/DDBJ whole genome shotgun (WGS) entry which is preliminary data.</text>
</comment>
<dbReference type="PANTHER" id="PTHR43780">
    <property type="entry name" value="1-AMINOCYCLOPROPANE-1-CARBOXYLATE DEAMINASE-RELATED"/>
    <property type="match status" value="1"/>
</dbReference>
<feature type="modified residue" description="N6-(pyridoxal phosphate)lysine" evidence="5">
    <location>
        <position position="29"/>
    </location>
</feature>
<organism evidence="6 7">
    <name type="scientific">Porphyridium purpureum</name>
    <name type="common">Red alga</name>
    <name type="synonym">Porphyridium cruentum</name>
    <dbReference type="NCBI Taxonomy" id="35688"/>
    <lineage>
        <taxon>Eukaryota</taxon>
        <taxon>Rhodophyta</taxon>
        <taxon>Bangiophyceae</taxon>
        <taxon>Porphyridiales</taxon>
        <taxon>Porphyridiaceae</taxon>
        <taxon>Porphyridium</taxon>
    </lineage>
</organism>
<reference evidence="7" key="1">
    <citation type="journal article" date="2019" name="Nat. Commun.">
        <title>Expansion of phycobilisome linker gene families in mesophilic red algae.</title>
        <authorList>
            <person name="Lee J."/>
            <person name="Kim D."/>
            <person name="Bhattacharya D."/>
            <person name="Yoon H.S."/>
        </authorList>
    </citation>
    <scope>NUCLEOTIDE SEQUENCE [LARGE SCALE GENOMIC DNA]</scope>
    <source>
        <strain evidence="7">CCMP 1328</strain>
    </source>
</reference>
<dbReference type="SUPFAM" id="SSF53686">
    <property type="entry name" value="Tryptophan synthase beta subunit-like PLP-dependent enzymes"/>
    <property type="match status" value="1"/>
</dbReference>
<accession>A0A5J4Z0K2</accession>
<evidence type="ECO:0000313" key="6">
    <source>
        <dbReference type="EMBL" id="KAA8496363.1"/>
    </source>
</evidence>
<feature type="active site" description="Nucleophile" evidence="4">
    <location>
        <position position="58"/>
    </location>
</feature>
<evidence type="ECO:0000256" key="4">
    <source>
        <dbReference type="PIRSR" id="PIRSR006278-1"/>
    </source>
</evidence>
<evidence type="ECO:0000256" key="3">
    <source>
        <dbReference type="ARBA" id="ARBA00022898"/>
    </source>
</evidence>
<comment type="similarity">
    <text evidence="2">Belongs to the ACC deaminase/D-cysteine desulfhydrase family.</text>
</comment>
<dbReference type="AlphaFoldDB" id="A0A5J4Z0K2"/>
<keyword evidence="7" id="KW-1185">Reference proteome</keyword>
<dbReference type="PANTHER" id="PTHR43780:SF2">
    <property type="entry name" value="1-AMINOCYCLOPROPANE-1-CARBOXYLATE DEAMINASE-RELATED"/>
    <property type="match status" value="1"/>
</dbReference>
<dbReference type="GO" id="GO:0019148">
    <property type="term" value="F:D-cysteine desulfhydrase activity"/>
    <property type="evidence" value="ECO:0007669"/>
    <property type="project" value="TreeGrafter"/>
</dbReference>
<evidence type="ECO:0000313" key="7">
    <source>
        <dbReference type="Proteomes" id="UP000324585"/>
    </source>
</evidence>
<dbReference type="Proteomes" id="UP000324585">
    <property type="component" value="Unassembled WGS sequence"/>
</dbReference>
<keyword evidence="3 5" id="KW-0663">Pyridoxal phosphate</keyword>
<dbReference type="Gene3D" id="3.40.50.1100">
    <property type="match status" value="2"/>
</dbReference>
<protein>
    <submittedName>
        <fullName evidence="6">Uncharacterized protein</fullName>
    </submittedName>
</protein>
<name>A0A5J4Z0K2_PORPP</name>
<dbReference type="PIRSF" id="PIRSF006278">
    <property type="entry name" value="ACCD_DCysDesulf"/>
    <property type="match status" value="1"/>
</dbReference>